<evidence type="ECO:0008006" key="6">
    <source>
        <dbReference type="Google" id="ProtNLM"/>
    </source>
</evidence>
<keyword evidence="5" id="KW-1185">Reference proteome</keyword>
<feature type="transmembrane region" description="Helical" evidence="2">
    <location>
        <begin position="256"/>
        <end position="278"/>
    </location>
</feature>
<dbReference type="EMBL" id="FNHI01000029">
    <property type="protein sequence ID" value="SDN54065.1"/>
    <property type="molecule type" value="Genomic_DNA"/>
</dbReference>
<accession>A0A1H0C865</accession>
<keyword evidence="3" id="KW-0732">Signal</keyword>
<evidence type="ECO:0000313" key="4">
    <source>
        <dbReference type="EMBL" id="SDN54065.1"/>
    </source>
</evidence>
<keyword evidence="2" id="KW-1133">Transmembrane helix</keyword>
<feature type="region of interest" description="Disordered" evidence="1">
    <location>
        <begin position="335"/>
        <end position="392"/>
    </location>
</feature>
<dbReference type="PANTHER" id="PTHR40761">
    <property type="entry name" value="CONSERVED INTEGRAL MEMBRANE ALANINE VALINE AND LEUCINE RICH PROTEIN-RELATED"/>
    <property type="match status" value="1"/>
</dbReference>
<proteinExistence type="predicted"/>
<evidence type="ECO:0000313" key="5">
    <source>
        <dbReference type="Proteomes" id="UP000199063"/>
    </source>
</evidence>
<dbReference type="STRING" id="1196353.SAMN05444921_12967"/>
<keyword evidence="2" id="KW-0812">Transmembrane</keyword>
<dbReference type="Proteomes" id="UP000199063">
    <property type="component" value="Unassembled WGS sequence"/>
</dbReference>
<dbReference type="OrthoDB" id="3294360at2"/>
<protein>
    <recommendedName>
        <fullName evidence="6">Magnesium transporter NIPA</fullName>
    </recommendedName>
</protein>
<dbReference type="GeneID" id="40833732"/>
<gene>
    <name evidence="4" type="ORF">SAMN05444921_12967</name>
</gene>
<name>A0A1H0C865_9ACTN</name>
<feature type="chain" id="PRO_5039537483" description="Magnesium transporter NIPA" evidence="3">
    <location>
        <begin position="20"/>
        <end position="392"/>
    </location>
</feature>
<dbReference type="RefSeq" id="WP_143041571.1">
    <property type="nucleotide sequence ID" value="NZ_FNHI01000029.1"/>
</dbReference>
<keyword evidence="2" id="KW-0472">Membrane</keyword>
<dbReference type="NCBIfam" id="NF038012">
    <property type="entry name" value="DMT_1"/>
    <property type="match status" value="1"/>
</dbReference>
<evidence type="ECO:0000256" key="2">
    <source>
        <dbReference type="SAM" id="Phobius"/>
    </source>
</evidence>
<feature type="transmembrane region" description="Helical" evidence="2">
    <location>
        <begin position="136"/>
        <end position="155"/>
    </location>
</feature>
<feature type="compositionally biased region" description="Basic and acidic residues" evidence="1">
    <location>
        <begin position="357"/>
        <end position="368"/>
    </location>
</feature>
<dbReference type="PANTHER" id="PTHR40761:SF1">
    <property type="entry name" value="CONSERVED INTEGRAL MEMBRANE ALANINE VALINE AND LEUCINE RICH PROTEIN-RELATED"/>
    <property type="match status" value="1"/>
</dbReference>
<feature type="transmembrane region" description="Helical" evidence="2">
    <location>
        <begin position="228"/>
        <end position="250"/>
    </location>
</feature>
<organism evidence="4 5">
    <name type="scientific">Streptomyces wuyuanensis</name>
    <dbReference type="NCBI Taxonomy" id="1196353"/>
    <lineage>
        <taxon>Bacteria</taxon>
        <taxon>Bacillati</taxon>
        <taxon>Actinomycetota</taxon>
        <taxon>Actinomycetes</taxon>
        <taxon>Kitasatosporales</taxon>
        <taxon>Streptomycetaceae</taxon>
        <taxon>Streptomyces</taxon>
    </lineage>
</organism>
<evidence type="ECO:0000256" key="3">
    <source>
        <dbReference type="SAM" id="SignalP"/>
    </source>
</evidence>
<dbReference type="AlphaFoldDB" id="A0A1H0C865"/>
<feature type="transmembrane region" description="Helical" evidence="2">
    <location>
        <begin position="70"/>
        <end position="90"/>
    </location>
</feature>
<feature type="transmembrane region" description="Helical" evidence="2">
    <location>
        <begin position="102"/>
        <end position="124"/>
    </location>
</feature>
<evidence type="ECO:0000256" key="1">
    <source>
        <dbReference type="SAM" id="MobiDB-lite"/>
    </source>
</evidence>
<feature type="signal peptide" evidence="3">
    <location>
        <begin position="1"/>
        <end position="19"/>
    </location>
</feature>
<feature type="transmembrane region" description="Helical" evidence="2">
    <location>
        <begin position="167"/>
        <end position="187"/>
    </location>
</feature>
<reference evidence="5" key="1">
    <citation type="submission" date="2016-10" db="EMBL/GenBank/DDBJ databases">
        <authorList>
            <person name="Varghese N."/>
            <person name="Submissions S."/>
        </authorList>
    </citation>
    <scope>NUCLEOTIDE SEQUENCE [LARGE SCALE GENOMIC DNA]</scope>
    <source>
        <strain evidence="5">CGMCC 4.7042</strain>
    </source>
</reference>
<feature type="transmembrane region" description="Helical" evidence="2">
    <location>
        <begin position="199"/>
        <end position="216"/>
    </location>
</feature>
<sequence>MSSLAVSVLLSLVSAVAYATAAVVQERVAMGEPGGPYAPVRSGGWWTAMGLNGAGGLLHVAALAYGPLSLVQPLGALTIVFALPLAALSVRGGVRPGGGRGVAGPAIWAGAVMSAAGLAGLLALTGSTGAEAPDSGARGVLSGLSAAAIGALFLVARRVRRPGTRAVALAAGAGVAFGVASVFTKIVTEELGTRSWGGALPGLLMVAGPAVAGLLMSQASYRGAGLTAPLATVTVVNPVVAAAVGVALFGERFRHGAAGTAAALLCAAVAAGGLLLLITRRRPASGTAPAPRPGTGAAPAIRARIRAATGAGPEPGGHPVAGTAPDLVLGHRAELVAGPGTGPAPRHATAGAASDADAARTEVPERIDVGPVPRPRTHLEVEVRSGAVAGGP</sequence>